<dbReference type="eggNOG" id="KOG0017">
    <property type="taxonomic scope" value="Eukaryota"/>
</dbReference>
<protein>
    <recommendedName>
        <fullName evidence="1">GAG-pre-integrase domain-containing protein</fullName>
    </recommendedName>
</protein>
<dbReference type="InterPro" id="IPR025724">
    <property type="entry name" value="GAG-pre-integrase_dom"/>
</dbReference>
<accession>A0A061EYE4</accession>
<sequence>MVETQSGNKYISNVFFVFEANQNLLSVGQLSQSHYALLFKDKSCIIFNPKGEEVLTVKMRNKCFPIDCKHAEHKAYFNAINESELWHRRLSYVDNNSLQNMASHQLVEGLPKITKPK</sequence>
<name>A0A061EYE4_THECC</name>
<dbReference type="Proteomes" id="UP000026915">
    <property type="component" value="Chromosome 5"/>
</dbReference>
<evidence type="ECO:0000313" key="2">
    <source>
        <dbReference type="EMBL" id="EOY07279.1"/>
    </source>
</evidence>
<gene>
    <name evidence="2" type="ORF">TCM_021747</name>
</gene>
<feature type="domain" description="GAG-pre-integrase" evidence="1">
    <location>
        <begin position="66"/>
        <end position="114"/>
    </location>
</feature>
<organism evidence="2 3">
    <name type="scientific">Theobroma cacao</name>
    <name type="common">Cacao</name>
    <name type="synonym">Cocoa</name>
    <dbReference type="NCBI Taxonomy" id="3641"/>
    <lineage>
        <taxon>Eukaryota</taxon>
        <taxon>Viridiplantae</taxon>
        <taxon>Streptophyta</taxon>
        <taxon>Embryophyta</taxon>
        <taxon>Tracheophyta</taxon>
        <taxon>Spermatophyta</taxon>
        <taxon>Magnoliopsida</taxon>
        <taxon>eudicotyledons</taxon>
        <taxon>Gunneridae</taxon>
        <taxon>Pentapetalae</taxon>
        <taxon>rosids</taxon>
        <taxon>malvids</taxon>
        <taxon>Malvales</taxon>
        <taxon>Malvaceae</taxon>
        <taxon>Byttnerioideae</taxon>
        <taxon>Theobroma</taxon>
    </lineage>
</organism>
<keyword evidence="3" id="KW-1185">Reference proteome</keyword>
<dbReference type="HOGENOM" id="CLU_2089195_0_0_1"/>
<dbReference type="EMBL" id="CM001883">
    <property type="protein sequence ID" value="EOY07279.1"/>
    <property type="molecule type" value="Genomic_DNA"/>
</dbReference>
<dbReference type="InParanoid" id="A0A061EYE4"/>
<dbReference type="AlphaFoldDB" id="A0A061EYE4"/>
<evidence type="ECO:0000259" key="1">
    <source>
        <dbReference type="Pfam" id="PF13976"/>
    </source>
</evidence>
<dbReference type="Gramene" id="EOY07279">
    <property type="protein sequence ID" value="EOY07279"/>
    <property type="gene ID" value="TCM_021747"/>
</dbReference>
<proteinExistence type="predicted"/>
<dbReference type="OMA" id="KIDNGEC"/>
<dbReference type="Pfam" id="PF13976">
    <property type="entry name" value="gag_pre-integrs"/>
    <property type="match status" value="1"/>
</dbReference>
<evidence type="ECO:0000313" key="3">
    <source>
        <dbReference type="Proteomes" id="UP000026915"/>
    </source>
</evidence>
<reference evidence="2 3" key="1">
    <citation type="journal article" date="2013" name="Genome Biol.">
        <title>The genome sequence of the most widely cultivated cacao type and its use to identify candidate genes regulating pod color.</title>
        <authorList>
            <person name="Motamayor J.C."/>
            <person name="Mockaitis K."/>
            <person name="Schmutz J."/>
            <person name="Haiminen N."/>
            <person name="Iii D.L."/>
            <person name="Cornejo O."/>
            <person name="Findley S.D."/>
            <person name="Zheng P."/>
            <person name="Utro F."/>
            <person name="Royaert S."/>
            <person name="Saski C."/>
            <person name="Jenkins J."/>
            <person name="Podicheti R."/>
            <person name="Zhao M."/>
            <person name="Scheffler B.E."/>
            <person name="Stack J.C."/>
            <person name="Feltus F.A."/>
            <person name="Mustiga G.M."/>
            <person name="Amores F."/>
            <person name="Phillips W."/>
            <person name="Marelli J.P."/>
            <person name="May G.D."/>
            <person name="Shapiro H."/>
            <person name="Ma J."/>
            <person name="Bustamante C.D."/>
            <person name="Schnell R.J."/>
            <person name="Main D."/>
            <person name="Gilbert D."/>
            <person name="Parida L."/>
            <person name="Kuhn D.N."/>
        </authorList>
    </citation>
    <scope>NUCLEOTIDE SEQUENCE [LARGE SCALE GENOMIC DNA]</scope>
    <source>
        <strain evidence="3">cv. Matina 1-6</strain>
    </source>
</reference>